<dbReference type="STRING" id="134849.SAMN05443668_103596"/>
<dbReference type="Proteomes" id="UP000184440">
    <property type="component" value="Unassembled WGS sequence"/>
</dbReference>
<dbReference type="InterPro" id="IPR032584">
    <property type="entry name" value="DUF4913"/>
</dbReference>
<protein>
    <recommendedName>
        <fullName evidence="4">DUF4913 domain-containing protein</fullName>
    </recommendedName>
</protein>
<keyword evidence="3" id="KW-1185">Reference proteome</keyword>
<gene>
    <name evidence="2" type="ORF">SAMN05443668_103596</name>
</gene>
<feature type="compositionally biased region" description="Basic and acidic residues" evidence="1">
    <location>
        <begin position="107"/>
        <end position="116"/>
    </location>
</feature>
<evidence type="ECO:0000256" key="1">
    <source>
        <dbReference type="SAM" id="MobiDB-lite"/>
    </source>
</evidence>
<organism evidence="2 3">
    <name type="scientific">Cryptosporangium aurantiacum</name>
    <dbReference type="NCBI Taxonomy" id="134849"/>
    <lineage>
        <taxon>Bacteria</taxon>
        <taxon>Bacillati</taxon>
        <taxon>Actinomycetota</taxon>
        <taxon>Actinomycetes</taxon>
        <taxon>Cryptosporangiales</taxon>
        <taxon>Cryptosporangiaceae</taxon>
        <taxon>Cryptosporangium</taxon>
    </lineage>
</organism>
<dbReference type="EMBL" id="FRCS01000003">
    <property type="protein sequence ID" value="SHN19780.1"/>
    <property type="molecule type" value="Genomic_DNA"/>
</dbReference>
<evidence type="ECO:0000313" key="2">
    <source>
        <dbReference type="EMBL" id="SHN19780.1"/>
    </source>
</evidence>
<dbReference type="Pfam" id="PF16259">
    <property type="entry name" value="DUF4913"/>
    <property type="match status" value="1"/>
</dbReference>
<proteinExistence type="predicted"/>
<accession>A0A1M7PR38</accession>
<reference evidence="2 3" key="1">
    <citation type="submission" date="2016-11" db="EMBL/GenBank/DDBJ databases">
        <authorList>
            <person name="Jaros S."/>
            <person name="Januszkiewicz K."/>
            <person name="Wedrychowicz H."/>
        </authorList>
    </citation>
    <scope>NUCLEOTIDE SEQUENCE [LARGE SCALE GENOMIC DNA]</scope>
    <source>
        <strain evidence="2 3">DSM 46144</strain>
    </source>
</reference>
<sequence>MTTIPTHENGAAAETQPPRYLTLELWVTDYFTPMFLHRIGDATRHRWCTQWWDHAEAIARLTLLWTTWETARWDPNAKAGWWLDLDHHLPILLAADGPFRTCRPAVDDRPAKHEPGKPPVNDLAPISPWT</sequence>
<evidence type="ECO:0008006" key="4">
    <source>
        <dbReference type="Google" id="ProtNLM"/>
    </source>
</evidence>
<dbReference type="RefSeq" id="WP_073256777.1">
    <property type="nucleotide sequence ID" value="NZ_FRCS01000003.1"/>
</dbReference>
<name>A0A1M7PR38_9ACTN</name>
<evidence type="ECO:0000313" key="3">
    <source>
        <dbReference type="Proteomes" id="UP000184440"/>
    </source>
</evidence>
<feature type="region of interest" description="Disordered" evidence="1">
    <location>
        <begin position="107"/>
        <end position="130"/>
    </location>
</feature>
<dbReference type="AlphaFoldDB" id="A0A1M7PR38"/>
<dbReference type="OrthoDB" id="4570343at2"/>